<evidence type="ECO:0000313" key="2">
    <source>
        <dbReference type="Proteomes" id="UP001139502"/>
    </source>
</evidence>
<dbReference type="AlphaFoldDB" id="A0A9X2HDI1"/>
<dbReference type="EMBL" id="JANAFB010000019">
    <property type="protein sequence ID" value="MCP3426125.1"/>
    <property type="molecule type" value="Genomic_DNA"/>
</dbReference>
<sequence>MQNLTAQVNEALSSAPMSETALRCFHDEQSDVVLATPAFWAGGMVVGQVVCMAANDW</sequence>
<protein>
    <submittedName>
        <fullName evidence="1">Uncharacterized protein</fullName>
    </submittedName>
</protein>
<accession>A0A9X2HDI1</accession>
<gene>
    <name evidence="1" type="ORF">NBM05_08930</name>
</gene>
<proteinExistence type="predicted"/>
<dbReference type="RefSeq" id="WP_254166641.1">
    <property type="nucleotide sequence ID" value="NZ_JANAFB010000019.1"/>
</dbReference>
<dbReference type="Proteomes" id="UP001139502">
    <property type="component" value="Unassembled WGS sequence"/>
</dbReference>
<reference evidence="1" key="1">
    <citation type="submission" date="2022-06" db="EMBL/GenBank/DDBJ databases">
        <title>Rothia sp. isolated from sandalwood seedling.</title>
        <authorList>
            <person name="Tuikhar N."/>
            <person name="Kirdat K."/>
            <person name="Thorat V."/>
            <person name="Swetha P."/>
            <person name="Padma S."/>
            <person name="Sundararaj R."/>
            <person name="Yadav A."/>
        </authorList>
    </citation>
    <scope>NUCLEOTIDE SEQUENCE</scope>
    <source>
        <strain evidence="1">AR01</strain>
    </source>
</reference>
<evidence type="ECO:0000313" key="1">
    <source>
        <dbReference type="EMBL" id="MCP3426125.1"/>
    </source>
</evidence>
<comment type="caution">
    <text evidence="1">The sequence shown here is derived from an EMBL/GenBank/DDBJ whole genome shotgun (WGS) entry which is preliminary data.</text>
</comment>
<keyword evidence="2" id="KW-1185">Reference proteome</keyword>
<organism evidence="1 2">
    <name type="scientific">Rothia santali</name>
    <dbReference type="NCBI Taxonomy" id="2949643"/>
    <lineage>
        <taxon>Bacteria</taxon>
        <taxon>Bacillati</taxon>
        <taxon>Actinomycetota</taxon>
        <taxon>Actinomycetes</taxon>
        <taxon>Micrococcales</taxon>
        <taxon>Micrococcaceae</taxon>
        <taxon>Rothia</taxon>
    </lineage>
</organism>
<name>A0A9X2HDI1_9MICC</name>